<dbReference type="KEGG" id="dci:103522069"/>
<keyword evidence="1" id="KW-1185">Reference proteome</keyword>
<dbReference type="RefSeq" id="XP_008485399.1">
    <property type="nucleotide sequence ID" value="XM_008487177.1"/>
</dbReference>
<reference evidence="2" key="1">
    <citation type="submission" date="2025-08" db="UniProtKB">
        <authorList>
            <consortium name="RefSeq"/>
        </authorList>
    </citation>
    <scope>IDENTIFICATION</scope>
</reference>
<proteinExistence type="predicted"/>
<protein>
    <submittedName>
        <fullName evidence="2">Alanine--tRNA ligase, cytoplasmic-like</fullName>
    </submittedName>
</protein>
<gene>
    <name evidence="2" type="primary">LOC103522069</name>
</gene>
<organism evidence="1 2">
    <name type="scientific">Diaphorina citri</name>
    <name type="common">Asian citrus psyllid</name>
    <dbReference type="NCBI Taxonomy" id="121845"/>
    <lineage>
        <taxon>Eukaryota</taxon>
        <taxon>Metazoa</taxon>
        <taxon>Ecdysozoa</taxon>
        <taxon>Arthropoda</taxon>
        <taxon>Hexapoda</taxon>
        <taxon>Insecta</taxon>
        <taxon>Pterygota</taxon>
        <taxon>Neoptera</taxon>
        <taxon>Paraneoptera</taxon>
        <taxon>Hemiptera</taxon>
        <taxon>Sternorrhyncha</taxon>
        <taxon>Psylloidea</taxon>
        <taxon>Psyllidae</taxon>
        <taxon>Diaphorininae</taxon>
        <taxon>Diaphorina</taxon>
    </lineage>
</organism>
<dbReference type="AlphaFoldDB" id="A0A1S3DP70"/>
<name>A0A1S3DP70_DIACI</name>
<sequence length="79" mass="8629">EEAIAKGIRRIVALSGNEATKAIKKAQVIETEVLNVKNTLSNPNTADSKALSKKIIDITEEIAKATLPYWKKEDLPSIP</sequence>
<dbReference type="STRING" id="121845.A0A1S3DP70"/>
<evidence type="ECO:0000313" key="2">
    <source>
        <dbReference type="RefSeq" id="XP_008485399.1"/>
    </source>
</evidence>
<dbReference type="PaxDb" id="121845-A0A1S3DP70"/>
<accession>A0A1S3DP70</accession>
<dbReference type="GeneID" id="103522069"/>
<evidence type="ECO:0000313" key="1">
    <source>
        <dbReference type="Proteomes" id="UP000079169"/>
    </source>
</evidence>
<dbReference type="Proteomes" id="UP000079169">
    <property type="component" value="Unplaced"/>
</dbReference>
<feature type="non-terminal residue" evidence="2">
    <location>
        <position position="1"/>
    </location>
</feature>